<dbReference type="EMBL" id="VSRR010002772">
    <property type="protein sequence ID" value="MPC33160.1"/>
    <property type="molecule type" value="Genomic_DNA"/>
</dbReference>
<gene>
    <name evidence="2" type="ORF">E2C01_026503</name>
</gene>
<feature type="compositionally biased region" description="Pro residues" evidence="1">
    <location>
        <begin position="114"/>
        <end position="127"/>
    </location>
</feature>
<evidence type="ECO:0000256" key="1">
    <source>
        <dbReference type="SAM" id="MobiDB-lite"/>
    </source>
</evidence>
<accession>A0A5B7EFK4</accession>
<feature type="region of interest" description="Disordered" evidence="1">
    <location>
        <begin position="105"/>
        <end position="127"/>
    </location>
</feature>
<dbReference type="Proteomes" id="UP000324222">
    <property type="component" value="Unassembled WGS sequence"/>
</dbReference>
<keyword evidence="3" id="KW-1185">Reference proteome</keyword>
<comment type="caution">
    <text evidence="2">The sequence shown here is derived from an EMBL/GenBank/DDBJ whole genome shotgun (WGS) entry which is preliminary data.</text>
</comment>
<evidence type="ECO:0000313" key="3">
    <source>
        <dbReference type="Proteomes" id="UP000324222"/>
    </source>
</evidence>
<name>A0A5B7EFK4_PORTR</name>
<proteinExistence type="predicted"/>
<evidence type="ECO:0000313" key="2">
    <source>
        <dbReference type="EMBL" id="MPC33160.1"/>
    </source>
</evidence>
<dbReference type="OrthoDB" id="10541919at2759"/>
<reference evidence="2 3" key="1">
    <citation type="submission" date="2019-05" db="EMBL/GenBank/DDBJ databases">
        <title>Another draft genome of Portunus trituberculatus and its Hox gene families provides insights of decapod evolution.</title>
        <authorList>
            <person name="Jeong J.-H."/>
            <person name="Song I."/>
            <person name="Kim S."/>
            <person name="Choi T."/>
            <person name="Kim D."/>
            <person name="Ryu S."/>
            <person name="Kim W."/>
        </authorList>
    </citation>
    <scope>NUCLEOTIDE SEQUENCE [LARGE SCALE GENOMIC DNA]</scope>
    <source>
        <tissue evidence="2">Muscle</tissue>
    </source>
</reference>
<organism evidence="2 3">
    <name type="scientific">Portunus trituberculatus</name>
    <name type="common">Swimming crab</name>
    <name type="synonym">Neptunus trituberculatus</name>
    <dbReference type="NCBI Taxonomy" id="210409"/>
    <lineage>
        <taxon>Eukaryota</taxon>
        <taxon>Metazoa</taxon>
        <taxon>Ecdysozoa</taxon>
        <taxon>Arthropoda</taxon>
        <taxon>Crustacea</taxon>
        <taxon>Multicrustacea</taxon>
        <taxon>Malacostraca</taxon>
        <taxon>Eumalacostraca</taxon>
        <taxon>Eucarida</taxon>
        <taxon>Decapoda</taxon>
        <taxon>Pleocyemata</taxon>
        <taxon>Brachyura</taxon>
        <taxon>Eubrachyura</taxon>
        <taxon>Portunoidea</taxon>
        <taxon>Portunidae</taxon>
        <taxon>Portuninae</taxon>
        <taxon>Portunus</taxon>
    </lineage>
</organism>
<protein>
    <submittedName>
        <fullName evidence="2">Uncharacterized protein</fullName>
    </submittedName>
</protein>
<dbReference type="AlphaFoldDB" id="A0A5B7EFK4"/>
<sequence length="356" mass="39563">MARRSARKVHAGLLHRFLGKESFMEFLKLQCIMTGSPRDVVKRVDLSRAYRRFCSARRLPAASMVNIGRHLGSQHVWASKRLGGANGRNQEYAYVGLSLKDAPDEVKEEQSSCPPTPATPATSPPPLPPSLFWEISQQQTVDWFSPSSKPLKISLSPTSSEDAMRLFDTFLQDHVECTGSAEDAVSIEELHKAYRRLCRSKGITPPSFSKLKTRCLTQRENVSISSISFQSVKRAYTGLRWTNSALQSLNPSRRVQPKPCSSCQAKNQAPAAPVVLCEMNQEGNDWIPLVRIDSTADQSSLRHWGDEDSSTFINTLVSPSTLLPAPASPPTPPETQDSSDLFQMLDMFDSTDLCMF</sequence>